<dbReference type="Proteomes" id="UP001304125">
    <property type="component" value="Chromosome"/>
</dbReference>
<dbReference type="SUPFAM" id="SSF53254">
    <property type="entry name" value="Phosphoglycerate mutase-like"/>
    <property type="match status" value="1"/>
</dbReference>
<sequence length="255" mass="26686">MAPEQVEPEPASSSASGGASAFAPSDRGDLVAPLTLVMVRHGVTPMTLEHRFSGSGVVGPSLTSAGRVQVAKAADAVHQIGRRTWQDLPSVDRVVASPMTRTQETGAAIGRRVGAHVETDARLKEVDFGRWEGLTAQEIVARDGGALLQWRDGEVAPPGGESLAQVAVRVDGLVADLAAEHARLCVSDGDHGRSIALASHAVAIKSVVGLSLEAPERRWSRLWPSPASLTIVQLRVTTDGTVAERHLLCVGAPTS</sequence>
<dbReference type="InterPro" id="IPR029033">
    <property type="entry name" value="His_PPase_superfam"/>
</dbReference>
<gene>
    <name evidence="2" type="ORF">RN606_05220</name>
</gene>
<protein>
    <submittedName>
        <fullName evidence="2">Histidine phosphatase family protein</fullName>
    </submittedName>
</protein>
<evidence type="ECO:0000313" key="2">
    <source>
        <dbReference type="EMBL" id="WNM25548.1"/>
    </source>
</evidence>
<name>A0AA96F857_9MICO</name>
<organism evidence="2 3">
    <name type="scientific">Demequina capsici</name>
    <dbReference type="NCBI Taxonomy" id="3075620"/>
    <lineage>
        <taxon>Bacteria</taxon>
        <taxon>Bacillati</taxon>
        <taxon>Actinomycetota</taxon>
        <taxon>Actinomycetes</taxon>
        <taxon>Micrococcales</taxon>
        <taxon>Demequinaceae</taxon>
        <taxon>Demequina</taxon>
    </lineage>
</organism>
<dbReference type="GO" id="GO:0005737">
    <property type="term" value="C:cytoplasm"/>
    <property type="evidence" value="ECO:0007669"/>
    <property type="project" value="TreeGrafter"/>
</dbReference>
<dbReference type="Gene3D" id="3.40.50.1240">
    <property type="entry name" value="Phosphoglycerate mutase-like"/>
    <property type="match status" value="1"/>
</dbReference>
<dbReference type="PANTHER" id="PTHR48100">
    <property type="entry name" value="BROAD-SPECIFICITY PHOSPHATASE YOR283W-RELATED"/>
    <property type="match status" value="1"/>
</dbReference>
<dbReference type="CDD" id="cd07067">
    <property type="entry name" value="HP_PGM_like"/>
    <property type="match status" value="1"/>
</dbReference>
<evidence type="ECO:0000256" key="1">
    <source>
        <dbReference type="SAM" id="MobiDB-lite"/>
    </source>
</evidence>
<feature type="region of interest" description="Disordered" evidence="1">
    <location>
        <begin position="1"/>
        <end position="24"/>
    </location>
</feature>
<dbReference type="EMBL" id="CP134879">
    <property type="protein sequence ID" value="WNM25548.1"/>
    <property type="molecule type" value="Genomic_DNA"/>
</dbReference>
<dbReference type="PANTHER" id="PTHR48100:SF62">
    <property type="entry name" value="GLUCOSYL-3-PHOSPHOGLYCERATE PHOSPHATASE"/>
    <property type="match status" value="1"/>
</dbReference>
<dbReference type="AlphaFoldDB" id="A0AA96F857"/>
<keyword evidence="3" id="KW-1185">Reference proteome</keyword>
<evidence type="ECO:0000313" key="3">
    <source>
        <dbReference type="Proteomes" id="UP001304125"/>
    </source>
</evidence>
<reference evidence="2 3" key="1">
    <citation type="submission" date="2023-09" db="EMBL/GenBank/DDBJ databases">
        <title>Demequina sp. a novel bacteria isolated from Capsicum annuum.</title>
        <authorList>
            <person name="Humaira Z."/>
            <person name="Lee J."/>
            <person name="Cho D."/>
        </authorList>
    </citation>
    <scope>NUCLEOTIDE SEQUENCE [LARGE SCALE GENOMIC DNA]</scope>
    <source>
        <strain evidence="2 3">OYTSA14</strain>
    </source>
</reference>
<dbReference type="RefSeq" id="WP_313500665.1">
    <property type="nucleotide sequence ID" value="NZ_CP134879.1"/>
</dbReference>
<accession>A0AA96F857</accession>
<dbReference type="InterPro" id="IPR050275">
    <property type="entry name" value="PGM_Phosphatase"/>
</dbReference>
<dbReference type="InterPro" id="IPR013078">
    <property type="entry name" value="His_Pase_superF_clade-1"/>
</dbReference>
<dbReference type="GO" id="GO:0016791">
    <property type="term" value="F:phosphatase activity"/>
    <property type="evidence" value="ECO:0007669"/>
    <property type="project" value="TreeGrafter"/>
</dbReference>
<dbReference type="Pfam" id="PF00300">
    <property type="entry name" value="His_Phos_1"/>
    <property type="match status" value="1"/>
</dbReference>
<dbReference type="SMART" id="SM00855">
    <property type="entry name" value="PGAM"/>
    <property type="match status" value="1"/>
</dbReference>
<proteinExistence type="predicted"/>
<feature type="compositionally biased region" description="Low complexity" evidence="1">
    <location>
        <begin position="10"/>
        <end position="24"/>
    </location>
</feature>